<evidence type="ECO:0000313" key="2">
    <source>
        <dbReference type="EMBL" id="KAJ6799575.1"/>
    </source>
</evidence>
<protein>
    <submittedName>
        <fullName evidence="2">Uncharacterized protein</fullName>
    </submittedName>
</protein>
<name>A0AAX6E6H1_IRIPA</name>
<dbReference type="EMBL" id="JANAVB010039620">
    <property type="protein sequence ID" value="KAJ6799575.1"/>
    <property type="molecule type" value="Genomic_DNA"/>
</dbReference>
<comment type="caution">
    <text evidence="2">The sequence shown here is derived from an EMBL/GenBank/DDBJ whole genome shotgun (WGS) entry which is preliminary data.</text>
</comment>
<feature type="region of interest" description="Disordered" evidence="1">
    <location>
        <begin position="1"/>
        <end position="79"/>
    </location>
</feature>
<dbReference type="Proteomes" id="UP001140949">
    <property type="component" value="Unassembled WGS sequence"/>
</dbReference>
<keyword evidence="3" id="KW-1185">Reference proteome</keyword>
<reference evidence="2" key="1">
    <citation type="journal article" date="2023" name="GigaByte">
        <title>Genome assembly of the bearded iris, Iris pallida Lam.</title>
        <authorList>
            <person name="Bruccoleri R.E."/>
            <person name="Oakeley E.J."/>
            <person name="Faust A.M.E."/>
            <person name="Altorfer M."/>
            <person name="Dessus-Babus S."/>
            <person name="Burckhardt D."/>
            <person name="Oertli M."/>
            <person name="Naumann U."/>
            <person name="Petersen F."/>
            <person name="Wong J."/>
        </authorList>
    </citation>
    <scope>NUCLEOTIDE SEQUENCE</scope>
    <source>
        <strain evidence="2">GSM-AAB239-AS_SAM_17_03QT</strain>
    </source>
</reference>
<evidence type="ECO:0000313" key="3">
    <source>
        <dbReference type="Proteomes" id="UP001140949"/>
    </source>
</evidence>
<organism evidence="2 3">
    <name type="scientific">Iris pallida</name>
    <name type="common">Sweet iris</name>
    <dbReference type="NCBI Taxonomy" id="29817"/>
    <lineage>
        <taxon>Eukaryota</taxon>
        <taxon>Viridiplantae</taxon>
        <taxon>Streptophyta</taxon>
        <taxon>Embryophyta</taxon>
        <taxon>Tracheophyta</taxon>
        <taxon>Spermatophyta</taxon>
        <taxon>Magnoliopsida</taxon>
        <taxon>Liliopsida</taxon>
        <taxon>Asparagales</taxon>
        <taxon>Iridaceae</taxon>
        <taxon>Iridoideae</taxon>
        <taxon>Irideae</taxon>
        <taxon>Iris</taxon>
    </lineage>
</organism>
<gene>
    <name evidence="2" type="ORF">M6B38_206335</name>
</gene>
<proteinExistence type="predicted"/>
<reference evidence="2" key="2">
    <citation type="submission" date="2023-04" db="EMBL/GenBank/DDBJ databases">
        <authorList>
            <person name="Bruccoleri R.E."/>
            <person name="Oakeley E.J."/>
            <person name="Faust A.-M."/>
            <person name="Dessus-Babus S."/>
            <person name="Altorfer M."/>
            <person name="Burckhardt D."/>
            <person name="Oertli M."/>
            <person name="Naumann U."/>
            <person name="Petersen F."/>
            <person name="Wong J."/>
        </authorList>
    </citation>
    <scope>NUCLEOTIDE SEQUENCE</scope>
    <source>
        <strain evidence="2">GSM-AAB239-AS_SAM_17_03QT</strain>
        <tissue evidence="2">Leaf</tissue>
    </source>
</reference>
<evidence type="ECO:0000256" key="1">
    <source>
        <dbReference type="SAM" id="MobiDB-lite"/>
    </source>
</evidence>
<accession>A0AAX6E6H1</accession>
<dbReference type="AlphaFoldDB" id="A0AAX6E6H1"/>
<sequence>MWRRRPDPGSMKPRRGGVGGDVEEDDSSVSERSARTSKGQPGSQGGAAVMVVTLSGLRRHERLRSVNPSQIGGGDVDQR</sequence>